<dbReference type="GO" id="GO:0032259">
    <property type="term" value="P:methylation"/>
    <property type="evidence" value="ECO:0007669"/>
    <property type="project" value="UniProtKB-KW"/>
</dbReference>
<sequence>MASPDRQLVKAGYFVAEGSLIIQQILQLGTSYQIASLLGTETQLQTLVPNLGSVAHDVAVPIGTASGSSRGNVDGSAGGSGHAAGIAPFAIMVGAEYEGVSDDAAQRAHARVRIPMSDAMAGSLDSLNVNVAAAIVLERVFAANRQAHTALEDRKSAGDAAKELTG</sequence>
<keyword evidence="2" id="KW-0808">Transferase</keyword>
<dbReference type="SUPFAM" id="SSF75217">
    <property type="entry name" value="alpha/beta knot"/>
    <property type="match status" value="1"/>
</dbReference>
<dbReference type="Proteomes" id="UP000037460">
    <property type="component" value="Unassembled WGS sequence"/>
</dbReference>
<evidence type="ECO:0000259" key="3">
    <source>
        <dbReference type="Pfam" id="PF00588"/>
    </source>
</evidence>
<organism evidence="4 5">
    <name type="scientific">Chrysochromulina tobinii</name>
    <dbReference type="NCBI Taxonomy" id="1460289"/>
    <lineage>
        <taxon>Eukaryota</taxon>
        <taxon>Haptista</taxon>
        <taxon>Haptophyta</taxon>
        <taxon>Prymnesiophyceae</taxon>
        <taxon>Prymnesiales</taxon>
        <taxon>Chrysochromulinaceae</taxon>
        <taxon>Chrysochromulina</taxon>
    </lineage>
</organism>
<evidence type="ECO:0000256" key="2">
    <source>
        <dbReference type="ARBA" id="ARBA00022679"/>
    </source>
</evidence>
<proteinExistence type="predicted"/>
<dbReference type="GO" id="GO:0006396">
    <property type="term" value="P:RNA processing"/>
    <property type="evidence" value="ECO:0007669"/>
    <property type="project" value="InterPro"/>
</dbReference>
<dbReference type="Pfam" id="PF00588">
    <property type="entry name" value="SpoU_methylase"/>
    <property type="match status" value="1"/>
</dbReference>
<keyword evidence="5" id="KW-1185">Reference proteome</keyword>
<dbReference type="EMBL" id="JWZX01000459">
    <property type="protein sequence ID" value="KOO52912.1"/>
    <property type="molecule type" value="Genomic_DNA"/>
</dbReference>
<dbReference type="GO" id="GO:0003723">
    <property type="term" value="F:RNA binding"/>
    <property type="evidence" value="ECO:0007669"/>
    <property type="project" value="InterPro"/>
</dbReference>
<evidence type="ECO:0000313" key="5">
    <source>
        <dbReference type="Proteomes" id="UP000037460"/>
    </source>
</evidence>
<evidence type="ECO:0000256" key="1">
    <source>
        <dbReference type="ARBA" id="ARBA00022603"/>
    </source>
</evidence>
<dbReference type="AlphaFoldDB" id="A0A0M0LPT0"/>
<dbReference type="OrthoDB" id="270651at2759"/>
<feature type="domain" description="tRNA/rRNA methyltransferase SpoU type" evidence="3">
    <location>
        <begin position="88"/>
        <end position="137"/>
    </location>
</feature>
<evidence type="ECO:0000313" key="4">
    <source>
        <dbReference type="EMBL" id="KOO52912.1"/>
    </source>
</evidence>
<gene>
    <name evidence="4" type="ORF">Ctob_010229</name>
</gene>
<keyword evidence="1" id="KW-0489">Methyltransferase</keyword>
<protein>
    <recommendedName>
        <fullName evidence="3">tRNA/rRNA methyltransferase SpoU type domain-containing protein</fullName>
    </recommendedName>
</protein>
<name>A0A0M0LPT0_9EUKA</name>
<dbReference type="GO" id="GO:0008173">
    <property type="term" value="F:RNA methyltransferase activity"/>
    <property type="evidence" value="ECO:0007669"/>
    <property type="project" value="InterPro"/>
</dbReference>
<dbReference type="InterPro" id="IPR001537">
    <property type="entry name" value="SpoU_MeTrfase"/>
</dbReference>
<reference evidence="5" key="1">
    <citation type="journal article" date="2015" name="PLoS Genet.">
        <title>Genome Sequence and Transcriptome Analyses of Chrysochromulina tobin: Metabolic Tools for Enhanced Algal Fitness in the Prominent Order Prymnesiales (Haptophyceae).</title>
        <authorList>
            <person name="Hovde B.T."/>
            <person name="Deodato C.R."/>
            <person name="Hunsperger H.M."/>
            <person name="Ryken S.A."/>
            <person name="Yost W."/>
            <person name="Jha R.K."/>
            <person name="Patterson J."/>
            <person name="Monnat R.J. Jr."/>
            <person name="Barlow S.B."/>
            <person name="Starkenburg S.R."/>
            <person name="Cattolico R.A."/>
        </authorList>
    </citation>
    <scope>NUCLEOTIDE SEQUENCE</scope>
    <source>
        <strain evidence="5">CCMP291</strain>
    </source>
</reference>
<dbReference type="InterPro" id="IPR029028">
    <property type="entry name" value="Alpha/beta_knot_MTases"/>
</dbReference>
<accession>A0A0M0LPT0</accession>
<comment type="caution">
    <text evidence="4">The sequence shown here is derived from an EMBL/GenBank/DDBJ whole genome shotgun (WGS) entry which is preliminary data.</text>
</comment>
<dbReference type="Gene3D" id="3.40.1280.10">
    <property type="match status" value="1"/>
</dbReference>
<dbReference type="InterPro" id="IPR029026">
    <property type="entry name" value="tRNA_m1G_MTases_N"/>
</dbReference>